<dbReference type="SUPFAM" id="SSF55729">
    <property type="entry name" value="Acyl-CoA N-acyltransferases (Nat)"/>
    <property type="match status" value="1"/>
</dbReference>
<reference evidence="3" key="1">
    <citation type="journal article" date="2016" name="Front. Microbiol.">
        <title>Genome Sequence of the Piezophilic, Mesophilic Sulfate-Reducing Bacterium Desulfovibrio indicus J2T.</title>
        <authorList>
            <person name="Cao J."/>
            <person name="Maignien L."/>
            <person name="Shao Z."/>
            <person name="Alain K."/>
            <person name="Jebbar M."/>
        </authorList>
    </citation>
    <scope>NUCLEOTIDE SEQUENCE</scope>
    <source>
        <strain evidence="3">NBRC 103626</strain>
    </source>
</reference>
<accession>A0AA37HNS9</accession>
<evidence type="ECO:0000259" key="2">
    <source>
        <dbReference type="SMART" id="SM01006"/>
    </source>
</evidence>
<protein>
    <recommendedName>
        <fullName evidence="2">Acyltransferase MbtK/IucB-like conserved domain-containing protein</fullName>
    </recommendedName>
</protein>
<dbReference type="Proteomes" id="UP001055108">
    <property type="component" value="Unassembled WGS sequence"/>
</dbReference>
<dbReference type="GO" id="GO:0019290">
    <property type="term" value="P:siderophore biosynthetic process"/>
    <property type="evidence" value="ECO:0007669"/>
    <property type="project" value="InterPro"/>
</dbReference>
<dbReference type="Pfam" id="PF13523">
    <property type="entry name" value="Acetyltransf_8"/>
    <property type="match status" value="1"/>
</dbReference>
<dbReference type="AlphaFoldDB" id="A0AA37HNS9"/>
<keyword evidence="4" id="KW-1185">Reference proteome</keyword>
<reference evidence="3" key="2">
    <citation type="submission" date="2021-08" db="EMBL/GenBank/DDBJ databases">
        <authorList>
            <person name="Tani A."/>
            <person name="Ola A."/>
            <person name="Ogura Y."/>
            <person name="Katsura K."/>
            <person name="Hayashi T."/>
        </authorList>
    </citation>
    <scope>NUCLEOTIDE SEQUENCE</scope>
    <source>
        <strain evidence="3">NBRC 103626</strain>
    </source>
</reference>
<dbReference type="SMART" id="SM01006">
    <property type="entry name" value="AlcB"/>
    <property type="match status" value="1"/>
</dbReference>
<dbReference type="PANTHER" id="PTHR31438">
    <property type="entry name" value="LYSINE N-ACYLTRANSFERASE C17G9.06C-RELATED"/>
    <property type="match status" value="1"/>
</dbReference>
<dbReference type="InterPro" id="IPR016181">
    <property type="entry name" value="Acyl_CoA_acyltransferase"/>
</dbReference>
<gene>
    <name evidence="3" type="ORF">NBEOAGPD_2410</name>
</gene>
<name>A0AA37HNS9_9HYPH</name>
<feature type="domain" description="Acyltransferase MbtK/IucB-like conserved" evidence="2">
    <location>
        <begin position="141"/>
        <end position="188"/>
    </location>
</feature>
<dbReference type="PANTHER" id="PTHR31438:SF1">
    <property type="entry name" value="LYSINE N-ACYLTRANSFERASE C17G9.06C-RELATED"/>
    <property type="match status" value="1"/>
</dbReference>
<evidence type="ECO:0000256" key="1">
    <source>
        <dbReference type="ARBA" id="ARBA00004924"/>
    </source>
</evidence>
<proteinExistence type="predicted"/>
<dbReference type="GO" id="GO:0016410">
    <property type="term" value="F:N-acyltransferase activity"/>
    <property type="evidence" value="ECO:0007669"/>
    <property type="project" value="TreeGrafter"/>
</dbReference>
<sequence>MASVRAGTGAAVRLAVEGPAEAPVIRVGAAESGAAAEAVLARAEALTAEDAAVRCIRVEAADDVSRSLIGLGAARRAPAGVEILPGLLWQCAARWLPEPRPPFPEIHTVTEGRRHPLRPEAPEGTVYARRIPWLGRTLTFRTLTEPGDAALFSRWMNEPRVAEVWAEAGSLAAHEAYLARLRADPHQLTLFGCLDGVPFGYFELYWARESRLGAHYEAEPYDRGWHVAIGEADIRGRAHLSAWLPSLMHYLFLDEPRTRRIVGEPRADHAQQLRNLAGSGFGPLATVDFPHKRAVLVALGRERFVRDRLWVPGAAAADARPRPPDVQA</sequence>
<dbReference type="Gene3D" id="3.40.630.30">
    <property type="match status" value="1"/>
</dbReference>
<evidence type="ECO:0000313" key="3">
    <source>
        <dbReference type="EMBL" id="GJD79189.1"/>
    </source>
</evidence>
<comment type="caution">
    <text evidence="3">The sequence shown here is derived from an EMBL/GenBank/DDBJ whole genome shotgun (WGS) entry which is preliminary data.</text>
</comment>
<dbReference type="InterPro" id="IPR019432">
    <property type="entry name" value="Acyltransferase_MbtK/IucB-like"/>
</dbReference>
<organism evidence="3 4">
    <name type="scientific">Methylobacterium gregans</name>
    <dbReference type="NCBI Taxonomy" id="374424"/>
    <lineage>
        <taxon>Bacteria</taxon>
        <taxon>Pseudomonadati</taxon>
        <taxon>Pseudomonadota</taxon>
        <taxon>Alphaproteobacteria</taxon>
        <taxon>Hyphomicrobiales</taxon>
        <taxon>Methylobacteriaceae</taxon>
        <taxon>Methylobacterium</taxon>
    </lineage>
</organism>
<comment type="pathway">
    <text evidence="1">Siderophore biosynthesis.</text>
</comment>
<evidence type="ECO:0000313" key="4">
    <source>
        <dbReference type="Proteomes" id="UP001055108"/>
    </source>
</evidence>
<dbReference type="EMBL" id="BPQM01000056">
    <property type="protein sequence ID" value="GJD79189.1"/>
    <property type="molecule type" value="Genomic_DNA"/>
</dbReference>